<reference evidence="1 2" key="1">
    <citation type="submission" date="2024-01" db="EMBL/GenBank/DDBJ databases">
        <title>The genomes of 5 underutilized Papilionoideae crops provide insights into root nodulation and disease resistanc.</title>
        <authorList>
            <person name="Jiang F."/>
        </authorList>
    </citation>
    <scope>NUCLEOTIDE SEQUENCE [LARGE SCALE GENOMIC DNA]</scope>
    <source>
        <strain evidence="1">LVBAO_FW01</strain>
        <tissue evidence="1">Leaves</tissue>
    </source>
</reference>
<proteinExistence type="predicted"/>
<evidence type="ECO:0000313" key="1">
    <source>
        <dbReference type="EMBL" id="KAK7361554.1"/>
    </source>
</evidence>
<dbReference type="EMBL" id="JAYMYQ010000001">
    <property type="protein sequence ID" value="KAK7361554.1"/>
    <property type="molecule type" value="Genomic_DNA"/>
</dbReference>
<protein>
    <submittedName>
        <fullName evidence="1">Uncharacterized protein</fullName>
    </submittedName>
</protein>
<comment type="caution">
    <text evidence="1">The sequence shown here is derived from an EMBL/GenBank/DDBJ whole genome shotgun (WGS) entry which is preliminary data.</text>
</comment>
<dbReference type="AlphaFoldDB" id="A0AAN9N0P9"/>
<dbReference type="Proteomes" id="UP001367508">
    <property type="component" value="Unassembled WGS sequence"/>
</dbReference>
<organism evidence="1 2">
    <name type="scientific">Canavalia gladiata</name>
    <name type="common">Sword bean</name>
    <name type="synonym">Dolichos gladiatus</name>
    <dbReference type="NCBI Taxonomy" id="3824"/>
    <lineage>
        <taxon>Eukaryota</taxon>
        <taxon>Viridiplantae</taxon>
        <taxon>Streptophyta</taxon>
        <taxon>Embryophyta</taxon>
        <taxon>Tracheophyta</taxon>
        <taxon>Spermatophyta</taxon>
        <taxon>Magnoliopsida</taxon>
        <taxon>eudicotyledons</taxon>
        <taxon>Gunneridae</taxon>
        <taxon>Pentapetalae</taxon>
        <taxon>rosids</taxon>
        <taxon>fabids</taxon>
        <taxon>Fabales</taxon>
        <taxon>Fabaceae</taxon>
        <taxon>Papilionoideae</taxon>
        <taxon>50 kb inversion clade</taxon>
        <taxon>NPAAA clade</taxon>
        <taxon>indigoferoid/millettioid clade</taxon>
        <taxon>Phaseoleae</taxon>
        <taxon>Canavalia</taxon>
    </lineage>
</organism>
<gene>
    <name evidence="1" type="ORF">VNO77_03623</name>
</gene>
<evidence type="ECO:0000313" key="2">
    <source>
        <dbReference type="Proteomes" id="UP001367508"/>
    </source>
</evidence>
<name>A0AAN9N0P9_CANGL</name>
<accession>A0AAN9N0P9</accession>
<keyword evidence="2" id="KW-1185">Reference proteome</keyword>
<sequence>MKAWGVDSNNRDSLANCSLGHKSWLERRGGTPCTRVCVVLHGFMAILVIRSSGSAGSLAIGMWNARDRERGFLQQNEDHMCPLEVTKESRGVGSSSRMMLARI</sequence>